<evidence type="ECO:0000259" key="3">
    <source>
        <dbReference type="Pfam" id="PF07523"/>
    </source>
</evidence>
<sequence length="892" mass="95425">MVVTAVYDNGVSKTITDYTVVGGERLTVDVEFVTVRFVDGECEFTNTVPINVVKRTVGVPVAVTGLVYNGAEQTGVGAGEYYTVTNGNGINAGYYTATVSLDDDVNTCWDDEDASVEDKQIDWSIAKAIPSASVTVTPTEGLFTSSDMPSISVETSSVPGAVAWVGAELIAGTNVYEWKFTPDDTLNYEEVYGNYTLTVSAVELVAIAITAEPSKTYYEYGDGFDNTGMEVTAYYNDGNSEAVVDYTVSPEVFTTLGEATVTVAYGGMSAVTTINVAQRQLSVIDIEAVDRAYDGTTVVEVRGVLDSVVEGDDVTLVLYGAIDDKNVGADKTVYVSGELVGADKDYYVLSEPANATVTVYAREVEALWSNTELKYNGAPQSPSASVETGIEGETLTLSVNGEGTTFGSYTATATIDPADPNYVLTGATITFDIVRADGIIDISGVQTVYTYTGEEQTVSGAVLNHGETELVYSLNTFVTVAEGNGMVVTVSAAETENYLAVSIDIVITVNKADYDMSGVIFADVEFVYDGTEKTLTLGGELPYGVTYSLSENFRTEAGVTEVVASFAGDAENYNAIPDMTATLTVAKATYDMSGITFEDATFVKDGTAKSIEISGELPAGVSVEYIGNGQSEEGVYTVTAVFTGDVNYNDIAPMTAIITVNSIQISHTDDDTAITVVVIDAPEGVHPETALIVTPARASYFEEAIGSDERVTAAYDISLQKDGEAVATEGMLTVRLLKPATASENFRLVAFDGVKVTEIEYEIDGDYVVFETDKLAEYAFIVNDQPSYTLLFIVLLAVLFLAEVLFIIWKHAKIRRDKKSPFAAAGAFLTFVAQNEITLLAVLGVAVALLAAYIIYLYIPKKKKDEDSEDVNPPSDGSKRAKRDPRSDKRRA</sequence>
<dbReference type="InterPro" id="IPR041248">
    <property type="entry name" value="YDG"/>
</dbReference>
<evidence type="ECO:0000259" key="4">
    <source>
        <dbReference type="Pfam" id="PF18657"/>
    </source>
</evidence>
<dbReference type="AlphaFoldDB" id="A0A940ID22"/>
<organism evidence="5 6">
    <name type="scientific">Candidatus Stercoripulliclostridium pullicola</name>
    <dbReference type="NCBI Taxonomy" id="2840953"/>
    <lineage>
        <taxon>Bacteria</taxon>
        <taxon>Bacillati</taxon>
        <taxon>Bacillota</taxon>
        <taxon>Clostridia</taxon>
        <taxon>Eubacteriales</taxon>
        <taxon>Candidatus Stercoripulliclostridium</taxon>
    </lineage>
</organism>
<keyword evidence="2" id="KW-0472">Membrane</keyword>
<feature type="transmembrane region" description="Helical" evidence="2">
    <location>
        <begin position="837"/>
        <end position="859"/>
    </location>
</feature>
<dbReference type="EMBL" id="JADINF010000092">
    <property type="protein sequence ID" value="MBO8424106.1"/>
    <property type="molecule type" value="Genomic_DNA"/>
</dbReference>
<gene>
    <name evidence="5" type="ORF">IAB16_03735</name>
</gene>
<evidence type="ECO:0000256" key="1">
    <source>
        <dbReference type="SAM" id="MobiDB-lite"/>
    </source>
</evidence>
<dbReference type="Pfam" id="PF18657">
    <property type="entry name" value="YDG"/>
    <property type="match status" value="1"/>
</dbReference>
<keyword evidence="2" id="KW-1133">Transmembrane helix</keyword>
<feature type="domain" description="YDG" evidence="4">
    <location>
        <begin position="278"/>
        <end position="351"/>
    </location>
</feature>
<evidence type="ECO:0000313" key="6">
    <source>
        <dbReference type="Proteomes" id="UP000727857"/>
    </source>
</evidence>
<dbReference type="Gene3D" id="2.60.40.3630">
    <property type="match status" value="1"/>
</dbReference>
<name>A0A940ID22_9FIRM</name>
<feature type="region of interest" description="Disordered" evidence="1">
    <location>
        <begin position="864"/>
        <end position="892"/>
    </location>
</feature>
<feature type="compositionally biased region" description="Basic residues" evidence="1">
    <location>
        <begin position="880"/>
        <end position="892"/>
    </location>
</feature>
<dbReference type="Pfam" id="PF07523">
    <property type="entry name" value="Big_3"/>
    <property type="match status" value="1"/>
</dbReference>
<dbReference type="Proteomes" id="UP000727857">
    <property type="component" value="Unassembled WGS sequence"/>
</dbReference>
<accession>A0A940ID22</accession>
<evidence type="ECO:0000313" key="5">
    <source>
        <dbReference type="EMBL" id="MBO8424106.1"/>
    </source>
</evidence>
<proteinExistence type="predicted"/>
<feature type="transmembrane region" description="Helical" evidence="2">
    <location>
        <begin position="788"/>
        <end position="809"/>
    </location>
</feature>
<evidence type="ECO:0000256" key="2">
    <source>
        <dbReference type="SAM" id="Phobius"/>
    </source>
</evidence>
<reference evidence="5" key="2">
    <citation type="journal article" date="2021" name="PeerJ">
        <title>Extensive microbial diversity within the chicken gut microbiome revealed by metagenomics and culture.</title>
        <authorList>
            <person name="Gilroy R."/>
            <person name="Ravi A."/>
            <person name="Getino M."/>
            <person name="Pursley I."/>
            <person name="Horton D.L."/>
            <person name="Alikhan N.F."/>
            <person name="Baker D."/>
            <person name="Gharbi K."/>
            <person name="Hall N."/>
            <person name="Watson M."/>
            <person name="Adriaenssens E.M."/>
            <person name="Foster-Nyarko E."/>
            <person name="Jarju S."/>
            <person name="Secka A."/>
            <person name="Antonio M."/>
            <person name="Oren A."/>
            <person name="Chaudhuri R.R."/>
            <person name="La Ragione R."/>
            <person name="Hildebrand F."/>
            <person name="Pallen M.J."/>
        </authorList>
    </citation>
    <scope>NUCLEOTIDE SEQUENCE</scope>
    <source>
        <strain evidence="5">517</strain>
    </source>
</reference>
<feature type="domain" description="Ig-like" evidence="3">
    <location>
        <begin position="212"/>
        <end position="276"/>
    </location>
</feature>
<dbReference type="InterPro" id="IPR022038">
    <property type="entry name" value="Ig-like_bact"/>
</dbReference>
<protein>
    <submittedName>
        <fullName evidence="5">Bacterial Ig-like domain-containing protein</fullName>
    </submittedName>
</protein>
<comment type="caution">
    <text evidence="5">The sequence shown here is derived from an EMBL/GenBank/DDBJ whole genome shotgun (WGS) entry which is preliminary data.</text>
</comment>
<reference evidence="5" key="1">
    <citation type="submission" date="2020-10" db="EMBL/GenBank/DDBJ databases">
        <authorList>
            <person name="Gilroy R."/>
        </authorList>
    </citation>
    <scope>NUCLEOTIDE SEQUENCE</scope>
    <source>
        <strain evidence="5">517</strain>
    </source>
</reference>
<keyword evidence="2" id="KW-0812">Transmembrane</keyword>